<gene>
    <name evidence="14 15" type="primary">DBR1</name>
    <name evidence="15" type="ordered locus">CAALFM_C602050WA</name>
    <name evidence="14" type="ordered locus">orf19.11000</name>
</gene>
<comment type="cofactor">
    <cofactor evidence="1">
        <name>Mn(2+)</name>
        <dbReference type="ChEBI" id="CHEBI:29035"/>
    </cofactor>
</comment>
<comment type="cofactor">
    <cofactor evidence="3">
        <name>Fe(2+)</name>
        <dbReference type="ChEBI" id="CHEBI:29033"/>
    </cofactor>
</comment>
<comment type="similarity">
    <text evidence="5">Belongs to the lariat debranching enzyme family.</text>
</comment>
<name>A0A1D8PPT8_CANAL</name>
<dbReference type="STRING" id="237561.A0A1D8PPT8"/>
<dbReference type="VEuPathDB" id="FungiDB:C6_02050W_A"/>
<dbReference type="GO" id="GO:0030145">
    <property type="term" value="F:manganese ion binding"/>
    <property type="evidence" value="ECO:0007669"/>
    <property type="project" value="EnsemblFungi"/>
</dbReference>
<dbReference type="GO" id="GO:0008270">
    <property type="term" value="F:zinc ion binding"/>
    <property type="evidence" value="ECO:0007669"/>
    <property type="project" value="EnsemblFungi"/>
</dbReference>
<evidence type="ECO:0000313" key="16">
    <source>
        <dbReference type="Proteomes" id="UP000000559"/>
    </source>
</evidence>
<sequence>MSNTLKIAIEGCCHGELNDIYNSIPDIESLDLLLICGDFQSLRNKCDLQSLNVPLKYQRMADFHEYYSGKRKAPVLTIFIGGNHECSSYLQELKYGGWVAPNIYYLGEFGSIWYKGLQITGWSGIFNYHTFIANNIEMEKLPFDSRTIRSVYHQKLANFLKMYMMNHDMDIVLSHDWPVGIEKYGNVKRLLKLKPFFRDDIQRGQLGSPLNKFLIHYLRPRYWFSGHLHVKFEARIVDLVRSTDKKKSATTVDLITESNKEEISLDMDDEEEEEGGNVREVSFEEKFYFKQHSNPAKRPKNDLTPERDVCEHATEFLALDKCGKRRQFLDIKTIEVHNTSHPSFINAGKLYYSKRSIAINKVVEKYLNDNRQDFTELNTKQILSNPQQFPLVNELMPIIENDFKSMQKNITDEDFFMVPENFQTIAPTDDEHTESKLKYYPNNQTSEYCEKFGIPKLVLSKESDQ</sequence>
<accession>A0A1D8PPT8</accession>
<evidence type="ECO:0000256" key="4">
    <source>
        <dbReference type="ARBA" id="ARBA00004123"/>
    </source>
</evidence>
<evidence type="ECO:0000313" key="15">
    <source>
        <dbReference type="EMBL" id="AOW30141.1"/>
    </source>
</evidence>
<keyword evidence="10" id="KW-0408">Iron</keyword>
<dbReference type="SUPFAM" id="SSF56300">
    <property type="entry name" value="Metallo-dependent phosphatases"/>
    <property type="match status" value="1"/>
</dbReference>
<dbReference type="OMA" id="KWWFSAH"/>
<evidence type="ECO:0000256" key="5">
    <source>
        <dbReference type="ARBA" id="ARBA00006045"/>
    </source>
</evidence>
<dbReference type="InterPro" id="IPR004843">
    <property type="entry name" value="Calcineurin-like_PHP"/>
</dbReference>
<dbReference type="GO" id="GO:0005506">
    <property type="term" value="F:iron ion binding"/>
    <property type="evidence" value="ECO:0007669"/>
    <property type="project" value="EnsemblFungi"/>
</dbReference>
<dbReference type="SMART" id="SM01124">
    <property type="entry name" value="DBR1"/>
    <property type="match status" value="1"/>
</dbReference>
<dbReference type="FunFam" id="3.60.21.10:FF:000035">
    <property type="entry name" value="Lariat debranching enzyme"/>
    <property type="match status" value="1"/>
</dbReference>
<reference evidence="15 16" key="2">
    <citation type="journal article" date="2007" name="Genome Biol.">
        <title>Assembly of the Candida albicans genome into sixteen supercontigs aligned on the eight chromosomes.</title>
        <authorList>
            <person name="van het Hoog M."/>
            <person name="Rast T.J."/>
            <person name="Martchenko M."/>
            <person name="Grindle S."/>
            <person name="Dignard D."/>
            <person name="Hogues H."/>
            <person name="Cuomo C."/>
            <person name="Berriman M."/>
            <person name="Scherer S."/>
            <person name="Magee B.B."/>
            <person name="Whiteway M."/>
            <person name="Chibana H."/>
            <person name="Nantel A."/>
            <person name="Magee P.T."/>
        </authorList>
    </citation>
    <scope>GENOME REANNOTATION</scope>
    <source>
        <strain evidence="16">SC5314 / ATCC MYA-2876</strain>
    </source>
</reference>
<evidence type="ECO:0000256" key="11">
    <source>
        <dbReference type="ARBA" id="ARBA00023211"/>
    </source>
</evidence>
<reference evidence="15 16" key="3">
    <citation type="journal article" date="2013" name="Genome Biol.">
        <title>Assembly of a phased diploid Candida albicans genome facilitates allele-specific measurements and provides a simple model for repeat and indel structure.</title>
        <authorList>
            <person name="Muzzey D."/>
            <person name="Schwartz K."/>
            <person name="Weissman J.S."/>
            <person name="Sherlock G."/>
        </authorList>
    </citation>
    <scope>NUCLEOTIDE SEQUENCE [LARGE SCALE GENOMIC DNA]</scope>
    <source>
        <strain evidence="16">SC5314 / ATCC MYA-2876</strain>
    </source>
</reference>
<keyword evidence="16" id="KW-1185">Reference proteome</keyword>
<keyword evidence="9" id="KW-0862">Zinc</keyword>
<dbReference type="CGD" id="CAL0000191567">
    <property type="gene designation" value="DBR1"/>
</dbReference>
<feature type="domain" description="Lariat debranching enzyme C-terminal" evidence="13">
    <location>
        <begin position="304"/>
        <end position="458"/>
    </location>
</feature>
<dbReference type="PANTHER" id="PTHR12849:SF0">
    <property type="entry name" value="LARIAT DEBRANCHING ENZYME"/>
    <property type="match status" value="1"/>
</dbReference>
<comment type="cofactor">
    <cofactor evidence="2">
        <name>Zn(2+)</name>
        <dbReference type="ChEBI" id="CHEBI:29105"/>
    </cofactor>
</comment>
<dbReference type="RefSeq" id="XP_710844.2">
    <property type="nucleotide sequence ID" value="XM_705752.2"/>
</dbReference>
<organism evidence="15 16">
    <name type="scientific">Candida albicans (strain SC5314 / ATCC MYA-2876)</name>
    <name type="common">Yeast</name>
    <dbReference type="NCBI Taxonomy" id="237561"/>
    <lineage>
        <taxon>Eukaryota</taxon>
        <taxon>Fungi</taxon>
        <taxon>Dikarya</taxon>
        <taxon>Ascomycota</taxon>
        <taxon>Saccharomycotina</taxon>
        <taxon>Pichiomycetes</taxon>
        <taxon>Debaryomycetaceae</taxon>
        <taxon>Candida/Lodderomyces clade</taxon>
        <taxon>Candida</taxon>
    </lineage>
</organism>
<dbReference type="GO" id="GO:0045292">
    <property type="term" value="P:mRNA cis splicing, via spliceosome"/>
    <property type="evidence" value="ECO:0007669"/>
    <property type="project" value="EnsemblFungi"/>
</dbReference>
<dbReference type="SMR" id="A0A1D8PPT8"/>
<dbReference type="InterPro" id="IPR041816">
    <property type="entry name" value="Dbr1_N"/>
</dbReference>
<evidence type="ECO:0000313" key="14">
    <source>
        <dbReference type="CGD" id="CAL0000191567"/>
    </source>
</evidence>
<dbReference type="KEGG" id="cal:CAALFM_C602050WA"/>
<evidence type="ECO:0000256" key="2">
    <source>
        <dbReference type="ARBA" id="ARBA00001947"/>
    </source>
</evidence>
<dbReference type="EMBL" id="CP017628">
    <property type="protein sequence ID" value="AOW30141.1"/>
    <property type="molecule type" value="Genomic_DNA"/>
</dbReference>
<evidence type="ECO:0000259" key="13">
    <source>
        <dbReference type="SMART" id="SM01124"/>
    </source>
</evidence>
<dbReference type="OrthoDB" id="407609at2759"/>
<keyword evidence="7" id="KW-0479">Metal-binding</keyword>
<evidence type="ECO:0000256" key="8">
    <source>
        <dbReference type="ARBA" id="ARBA00022801"/>
    </source>
</evidence>
<dbReference type="Pfam" id="PF00149">
    <property type="entry name" value="Metallophos"/>
    <property type="match status" value="1"/>
</dbReference>
<dbReference type="FunCoup" id="A0A1D8PPT8">
    <property type="interactions" value="705"/>
</dbReference>
<keyword evidence="11" id="KW-0464">Manganese</keyword>
<dbReference type="CDD" id="cd00844">
    <property type="entry name" value="MPP_Dbr1_N"/>
    <property type="match status" value="1"/>
</dbReference>
<proteinExistence type="inferred from homology"/>
<dbReference type="PANTHER" id="PTHR12849">
    <property type="entry name" value="RNA LARIAT DEBRANCHING ENZYME"/>
    <property type="match status" value="1"/>
</dbReference>
<reference evidence="15 16" key="1">
    <citation type="journal article" date="2004" name="Proc. Natl. Acad. Sci. U.S.A.">
        <title>The diploid genome sequence of Candida albicans.</title>
        <authorList>
            <person name="Jones T."/>
            <person name="Federspiel N.A."/>
            <person name="Chibana H."/>
            <person name="Dungan J."/>
            <person name="Kalman S."/>
            <person name="Magee B.B."/>
            <person name="Newport G."/>
            <person name="Thorstenson Y.R."/>
            <person name="Agabian N."/>
            <person name="Magee P.T."/>
            <person name="Davis R.W."/>
            <person name="Scherer S."/>
        </authorList>
    </citation>
    <scope>NUCLEOTIDE SEQUENCE [LARGE SCALE GENOMIC DNA]</scope>
    <source>
        <strain evidence="16">SC5314 / ATCC MYA-2876</strain>
    </source>
</reference>
<evidence type="ECO:0000256" key="1">
    <source>
        <dbReference type="ARBA" id="ARBA00001936"/>
    </source>
</evidence>
<evidence type="ECO:0000256" key="3">
    <source>
        <dbReference type="ARBA" id="ARBA00001954"/>
    </source>
</evidence>
<dbReference type="Gene3D" id="3.60.21.10">
    <property type="match status" value="1"/>
</dbReference>
<keyword evidence="6" id="KW-0507">mRNA processing</keyword>
<dbReference type="GO" id="GO:0032197">
    <property type="term" value="P:retrotransposition"/>
    <property type="evidence" value="ECO:0007669"/>
    <property type="project" value="EnsemblFungi"/>
</dbReference>
<comment type="subcellular location">
    <subcellularLocation>
        <location evidence="4">Nucleus</location>
    </subcellularLocation>
</comment>
<protein>
    <submittedName>
        <fullName evidence="15">RNA lariat debranching enzyme</fullName>
    </submittedName>
</protein>
<dbReference type="AlphaFoldDB" id="A0A1D8PPT8"/>
<dbReference type="Proteomes" id="UP000000559">
    <property type="component" value="Chromosome 6"/>
</dbReference>
<evidence type="ECO:0000256" key="9">
    <source>
        <dbReference type="ARBA" id="ARBA00022833"/>
    </source>
</evidence>
<dbReference type="GO" id="GO:0000398">
    <property type="term" value="P:mRNA splicing, via spliceosome"/>
    <property type="evidence" value="ECO:0000318"/>
    <property type="project" value="GO_Central"/>
</dbReference>
<dbReference type="InterPro" id="IPR007708">
    <property type="entry name" value="DBR1_C"/>
</dbReference>
<keyword evidence="12" id="KW-0539">Nucleus</keyword>
<dbReference type="GO" id="GO:0008419">
    <property type="term" value="F:RNA lariat debranching enzyme activity"/>
    <property type="evidence" value="ECO:0000315"/>
    <property type="project" value="CGD"/>
</dbReference>
<evidence type="ECO:0000256" key="7">
    <source>
        <dbReference type="ARBA" id="ARBA00022723"/>
    </source>
</evidence>
<dbReference type="Pfam" id="PF05011">
    <property type="entry name" value="DBR1"/>
    <property type="match status" value="1"/>
</dbReference>
<dbReference type="GO" id="GO:0007124">
    <property type="term" value="P:pseudohyphal growth"/>
    <property type="evidence" value="ECO:0007669"/>
    <property type="project" value="EnsemblFungi"/>
</dbReference>
<evidence type="ECO:0000256" key="12">
    <source>
        <dbReference type="ARBA" id="ARBA00023242"/>
    </source>
</evidence>
<dbReference type="eggNOG" id="KOG2863">
    <property type="taxonomic scope" value="Eukaryota"/>
</dbReference>
<dbReference type="GeneID" id="3647560"/>
<dbReference type="InParanoid" id="A0A1D8PPT8"/>
<keyword evidence="8" id="KW-0378">Hydrolase</keyword>
<dbReference type="GO" id="GO:0006401">
    <property type="term" value="P:RNA catabolic process"/>
    <property type="evidence" value="ECO:0000315"/>
    <property type="project" value="CGD"/>
</dbReference>
<dbReference type="GO" id="GO:0005634">
    <property type="term" value="C:nucleus"/>
    <property type="evidence" value="ECO:0000318"/>
    <property type="project" value="GO_Central"/>
</dbReference>
<dbReference type="InterPro" id="IPR029052">
    <property type="entry name" value="Metallo-depent_PP-like"/>
</dbReference>
<dbReference type="GO" id="GO:0016074">
    <property type="term" value="P:sno(s)RNA metabolic process"/>
    <property type="evidence" value="ECO:0007669"/>
    <property type="project" value="EnsemblFungi"/>
</dbReference>
<evidence type="ECO:0000256" key="6">
    <source>
        <dbReference type="ARBA" id="ARBA00022664"/>
    </source>
</evidence>
<evidence type="ECO:0000256" key="10">
    <source>
        <dbReference type="ARBA" id="ARBA00023004"/>
    </source>
</evidence>